<dbReference type="Proteomes" id="UP001589748">
    <property type="component" value="Unassembled WGS sequence"/>
</dbReference>
<evidence type="ECO:0000256" key="1">
    <source>
        <dbReference type="SAM" id="MobiDB-lite"/>
    </source>
</evidence>
<gene>
    <name evidence="3" type="ORF">ACFFVI_06500</name>
</gene>
<evidence type="ECO:0000259" key="2">
    <source>
        <dbReference type="Pfam" id="PF01882"/>
    </source>
</evidence>
<dbReference type="InterPro" id="IPR002881">
    <property type="entry name" value="DUF58"/>
</dbReference>
<dbReference type="RefSeq" id="WP_380136061.1">
    <property type="nucleotide sequence ID" value="NZ_JBHLUI010000003.1"/>
</dbReference>
<protein>
    <submittedName>
        <fullName evidence="3">DUF58 domain-containing protein</fullName>
    </submittedName>
</protein>
<dbReference type="EMBL" id="JBHMDM010000004">
    <property type="protein sequence ID" value="MFB9376613.1"/>
    <property type="molecule type" value="Genomic_DNA"/>
</dbReference>
<feature type="domain" description="DUF58" evidence="2">
    <location>
        <begin position="271"/>
        <end position="390"/>
    </location>
</feature>
<accession>A0ABV5LRG2</accession>
<keyword evidence="4" id="KW-1185">Reference proteome</keyword>
<dbReference type="PANTHER" id="PTHR33608:SF3">
    <property type="entry name" value="SLR2013 PROTEIN"/>
    <property type="match status" value="1"/>
</dbReference>
<dbReference type="PANTHER" id="PTHR33608">
    <property type="entry name" value="BLL2464 PROTEIN"/>
    <property type="match status" value="1"/>
</dbReference>
<feature type="domain" description="DUF58" evidence="2">
    <location>
        <begin position="194"/>
        <end position="240"/>
    </location>
</feature>
<sequence>MALTWRAPLLVVLGVALVLVWPTAAAVWTWVGVCVALVGLDLTLAPSPRSLRLARSVPTSVRLGEPLTVELQVANPGGRRVRGAVRDAWPPSAGIAPTGGRFGLDLPAGERRRFTTPLRPSRRGDRLADRVTVRCDGPLGLARRQRSFDVPARLRVLPPFTSRKHLASRLSRLRELDGRSSVLHRGQGSEFDSLRDYVDGDDVRSIDWRATARRQAVVVRTWRPERDRRVLLVVDASRTSAARIGGPSGADSVGEGSTASSGEPPMEVRLDAAIEAALLTAALASRAGDRVALVAHDRRVRARVRGSGRGNLLPDLVAALAPLQPALVEADWDAVATEIRTSTRQRALVVLLTSLDAAALEGGLLMVLEQLAARHTVILAAVDDPALDELAARRDDVEEVYGAAAAEAARGERSATAALVRRLGVEVVHAVPEELAPAVADRYLALKAAGRL</sequence>
<comment type="caution">
    <text evidence="3">The sequence shown here is derived from an EMBL/GenBank/DDBJ whole genome shotgun (WGS) entry which is preliminary data.</text>
</comment>
<reference evidence="3 4" key="1">
    <citation type="submission" date="2024-09" db="EMBL/GenBank/DDBJ databases">
        <authorList>
            <person name="Sun Q."/>
            <person name="Mori K."/>
        </authorList>
    </citation>
    <scope>NUCLEOTIDE SEQUENCE [LARGE SCALE GENOMIC DNA]</scope>
    <source>
        <strain evidence="3 4">TISTR 1856</strain>
    </source>
</reference>
<feature type="region of interest" description="Disordered" evidence="1">
    <location>
        <begin position="243"/>
        <end position="264"/>
    </location>
</feature>
<evidence type="ECO:0000313" key="4">
    <source>
        <dbReference type="Proteomes" id="UP001589748"/>
    </source>
</evidence>
<name>A0ABV5LRG2_9ACTN</name>
<proteinExistence type="predicted"/>
<evidence type="ECO:0000313" key="3">
    <source>
        <dbReference type="EMBL" id="MFB9376613.1"/>
    </source>
</evidence>
<organism evidence="3 4">
    <name type="scientific">Kineococcus gynurae</name>
    <dbReference type="NCBI Taxonomy" id="452979"/>
    <lineage>
        <taxon>Bacteria</taxon>
        <taxon>Bacillati</taxon>
        <taxon>Actinomycetota</taxon>
        <taxon>Actinomycetes</taxon>
        <taxon>Kineosporiales</taxon>
        <taxon>Kineosporiaceae</taxon>
        <taxon>Kineococcus</taxon>
    </lineage>
</organism>
<dbReference type="Pfam" id="PF01882">
    <property type="entry name" value="DUF58"/>
    <property type="match status" value="2"/>
</dbReference>